<gene>
    <name evidence="2" type="ORF">DL237_15060</name>
</gene>
<dbReference type="AlphaFoldDB" id="A0A399J005"/>
<dbReference type="RefSeq" id="WP_119399910.1">
    <property type="nucleotide sequence ID" value="NZ_QWJJ01000013.1"/>
</dbReference>
<dbReference type="Proteomes" id="UP000265848">
    <property type="component" value="Unassembled WGS sequence"/>
</dbReference>
<sequence>MTRRKPLTRTQRIAQERLYRYAWEESHDMLDLDRVRDRVPDAWHTLEQDLDVHEKKVKLTLYLDASVAKFYRGMGSGYQARINRLLGTWAQMKIAEVLRGDALLNAAAEEEHETPATPAPLALEHIPR</sequence>
<organism evidence="2 3">
    <name type="scientific">Pseudooceanicola sediminis</name>
    <dbReference type="NCBI Taxonomy" id="2211117"/>
    <lineage>
        <taxon>Bacteria</taxon>
        <taxon>Pseudomonadati</taxon>
        <taxon>Pseudomonadota</taxon>
        <taxon>Alphaproteobacteria</taxon>
        <taxon>Rhodobacterales</taxon>
        <taxon>Paracoccaceae</taxon>
        <taxon>Pseudooceanicola</taxon>
    </lineage>
</organism>
<evidence type="ECO:0000313" key="2">
    <source>
        <dbReference type="EMBL" id="RII37987.1"/>
    </source>
</evidence>
<name>A0A399J005_9RHOB</name>
<feature type="region of interest" description="Disordered" evidence="1">
    <location>
        <begin position="109"/>
        <end position="128"/>
    </location>
</feature>
<dbReference type="Pfam" id="PF14384">
    <property type="entry name" value="BrnA_antitoxin"/>
    <property type="match status" value="1"/>
</dbReference>
<dbReference type="OrthoDB" id="361944at2"/>
<feature type="compositionally biased region" description="Low complexity" evidence="1">
    <location>
        <begin position="115"/>
        <end position="128"/>
    </location>
</feature>
<evidence type="ECO:0008006" key="4">
    <source>
        <dbReference type="Google" id="ProtNLM"/>
    </source>
</evidence>
<keyword evidence="3" id="KW-1185">Reference proteome</keyword>
<reference evidence="2 3" key="1">
    <citation type="submission" date="2018-08" db="EMBL/GenBank/DDBJ databases">
        <title>Pseudooceanicola sediminis CY03 in the family Rhodobacteracea.</title>
        <authorList>
            <person name="Zhang Y.-J."/>
        </authorList>
    </citation>
    <scope>NUCLEOTIDE SEQUENCE [LARGE SCALE GENOMIC DNA]</scope>
    <source>
        <strain evidence="2 3">CY03</strain>
    </source>
</reference>
<evidence type="ECO:0000256" key="1">
    <source>
        <dbReference type="SAM" id="MobiDB-lite"/>
    </source>
</evidence>
<protein>
    <recommendedName>
        <fullName evidence="4">BrnA antitoxin of type II toxin-antitoxin system</fullName>
    </recommendedName>
</protein>
<proteinExistence type="predicted"/>
<comment type="caution">
    <text evidence="2">The sequence shown here is derived from an EMBL/GenBank/DDBJ whole genome shotgun (WGS) entry which is preliminary data.</text>
</comment>
<evidence type="ECO:0000313" key="3">
    <source>
        <dbReference type="Proteomes" id="UP000265848"/>
    </source>
</evidence>
<accession>A0A399J005</accession>
<dbReference type="EMBL" id="QWJJ01000013">
    <property type="protein sequence ID" value="RII37987.1"/>
    <property type="molecule type" value="Genomic_DNA"/>
</dbReference>
<dbReference type="InterPro" id="IPR025528">
    <property type="entry name" value="BrnA_antitoxin"/>
</dbReference>